<name>A0A061FSI9_THECC</name>
<proteinExistence type="predicted"/>
<feature type="domain" description="Reverse transcriptase zinc-binding" evidence="1">
    <location>
        <begin position="3"/>
        <end position="55"/>
    </location>
</feature>
<dbReference type="InParanoid" id="A0A061FSI9"/>
<evidence type="ECO:0000313" key="3">
    <source>
        <dbReference type="Proteomes" id="UP000026915"/>
    </source>
</evidence>
<organism evidence="2 3">
    <name type="scientific">Theobroma cacao</name>
    <name type="common">Cacao</name>
    <name type="synonym">Cocoa</name>
    <dbReference type="NCBI Taxonomy" id="3641"/>
    <lineage>
        <taxon>Eukaryota</taxon>
        <taxon>Viridiplantae</taxon>
        <taxon>Streptophyta</taxon>
        <taxon>Embryophyta</taxon>
        <taxon>Tracheophyta</taxon>
        <taxon>Spermatophyta</taxon>
        <taxon>Magnoliopsida</taxon>
        <taxon>eudicotyledons</taxon>
        <taxon>Gunneridae</taxon>
        <taxon>Pentapetalae</taxon>
        <taxon>rosids</taxon>
        <taxon>malvids</taxon>
        <taxon>Malvales</taxon>
        <taxon>Malvaceae</taxon>
        <taxon>Byttnerioideae</taxon>
        <taxon>Theobroma</taxon>
    </lineage>
</organism>
<sequence length="119" mass="14379">MAYSSMSMHDASNSSRNMMGFWKRIWHLNIPRKVILFLWKAINDILLTRQALTQRLDISFIPHDGEKKDKRNCECPLWDFWKARNMKIFKNKSYEPLQVIEFVTTRYSLRARDNRRGVR</sequence>
<dbReference type="Gramene" id="EOY17494">
    <property type="protein sequence ID" value="EOY17494"/>
    <property type="gene ID" value="TCM_036698"/>
</dbReference>
<protein>
    <recommendedName>
        <fullName evidence="1">Reverse transcriptase zinc-binding domain-containing protein</fullName>
    </recommendedName>
</protein>
<dbReference type="Pfam" id="PF13966">
    <property type="entry name" value="zf-RVT"/>
    <property type="match status" value="1"/>
</dbReference>
<dbReference type="InterPro" id="IPR026960">
    <property type="entry name" value="RVT-Znf"/>
</dbReference>
<dbReference type="HOGENOM" id="CLU_2065750_0_0_1"/>
<dbReference type="Proteomes" id="UP000026915">
    <property type="component" value="Chromosome 8"/>
</dbReference>
<accession>A0A061FSI9</accession>
<reference evidence="2 3" key="1">
    <citation type="journal article" date="2013" name="Genome Biol.">
        <title>The genome sequence of the most widely cultivated cacao type and its use to identify candidate genes regulating pod color.</title>
        <authorList>
            <person name="Motamayor J.C."/>
            <person name="Mockaitis K."/>
            <person name="Schmutz J."/>
            <person name="Haiminen N."/>
            <person name="Iii D.L."/>
            <person name="Cornejo O."/>
            <person name="Findley S.D."/>
            <person name="Zheng P."/>
            <person name="Utro F."/>
            <person name="Royaert S."/>
            <person name="Saski C."/>
            <person name="Jenkins J."/>
            <person name="Podicheti R."/>
            <person name="Zhao M."/>
            <person name="Scheffler B.E."/>
            <person name="Stack J.C."/>
            <person name="Feltus F.A."/>
            <person name="Mustiga G.M."/>
            <person name="Amores F."/>
            <person name="Phillips W."/>
            <person name="Marelli J.P."/>
            <person name="May G.D."/>
            <person name="Shapiro H."/>
            <person name="Ma J."/>
            <person name="Bustamante C.D."/>
            <person name="Schnell R.J."/>
            <person name="Main D."/>
            <person name="Gilbert D."/>
            <person name="Parida L."/>
            <person name="Kuhn D.N."/>
        </authorList>
    </citation>
    <scope>NUCLEOTIDE SEQUENCE [LARGE SCALE GENOMIC DNA]</scope>
    <source>
        <strain evidence="3">cv. Matina 1-6</strain>
    </source>
</reference>
<gene>
    <name evidence="2" type="ORF">TCM_036698</name>
</gene>
<evidence type="ECO:0000313" key="2">
    <source>
        <dbReference type="EMBL" id="EOY17494.1"/>
    </source>
</evidence>
<dbReference type="AlphaFoldDB" id="A0A061FSI9"/>
<keyword evidence="3" id="KW-1185">Reference proteome</keyword>
<dbReference type="EMBL" id="CM001886">
    <property type="protein sequence ID" value="EOY17494.1"/>
    <property type="molecule type" value="Genomic_DNA"/>
</dbReference>
<evidence type="ECO:0000259" key="1">
    <source>
        <dbReference type="Pfam" id="PF13966"/>
    </source>
</evidence>